<reference evidence="6" key="1">
    <citation type="submission" date="2020-05" db="EMBL/GenBank/DDBJ databases">
        <authorList>
            <person name="Chiriac C."/>
            <person name="Salcher M."/>
            <person name="Ghai R."/>
            <person name="Kavagutti S V."/>
        </authorList>
    </citation>
    <scope>NUCLEOTIDE SEQUENCE</scope>
</reference>
<feature type="domain" description="UGSC-like" evidence="1">
    <location>
        <begin position="6"/>
        <end position="177"/>
    </location>
</feature>
<evidence type="ECO:0000313" key="9">
    <source>
        <dbReference type="EMBL" id="CAB4971888.1"/>
    </source>
</evidence>
<sequence length="178" mass="18521">MTIVTLDPTTGFGSGEEFPLALRPETLKGQVLGVVANGLGDSEAMFDAIASALTDADGLAGVCKVVKHSVAVPPQPEQWAELLAHATVAVTGFGGCGSCSTRSMRDALDLEAAGIPAVCVVHSALEPAVRAMARLVGADEYPVIVIDYPHNPTAVWTKEESAMLAAQVLDAVRLRLTR</sequence>
<evidence type="ECO:0000259" key="1">
    <source>
        <dbReference type="Pfam" id="PF24696"/>
    </source>
</evidence>
<evidence type="ECO:0000313" key="5">
    <source>
        <dbReference type="EMBL" id="CAB4611706.1"/>
    </source>
</evidence>
<dbReference type="EMBL" id="CAEZVC010000002">
    <property type="protein sequence ID" value="CAB4611706.1"/>
    <property type="molecule type" value="Genomic_DNA"/>
</dbReference>
<dbReference type="EMBL" id="CAFAAM010000248">
    <property type="protein sequence ID" value="CAB4816304.1"/>
    <property type="molecule type" value="Genomic_DNA"/>
</dbReference>
<evidence type="ECO:0000313" key="7">
    <source>
        <dbReference type="EMBL" id="CAB4816304.1"/>
    </source>
</evidence>
<gene>
    <name evidence="4" type="ORF">UFOPK1762_01157</name>
    <name evidence="5" type="ORF">UFOPK1906_00081</name>
    <name evidence="6" type="ORF">UFOPK2624_00350</name>
    <name evidence="7" type="ORF">UFOPK3010_01473</name>
    <name evidence="2" type="ORF">UFOPK3331_00814</name>
    <name evidence="8" type="ORF">UFOPK3785_00571</name>
    <name evidence="9" type="ORF">UFOPK3927_00163</name>
    <name evidence="3" type="ORF">UFOPK4201_00416</name>
    <name evidence="10" type="ORF">UFOPK4371_00405</name>
</gene>
<evidence type="ECO:0000313" key="6">
    <source>
        <dbReference type="EMBL" id="CAB4697697.1"/>
    </source>
</evidence>
<accession>A0A6J6PGI7</accession>
<proteinExistence type="predicted"/>
<protein>
    <submittedName>
        <fullName evidence="6">Unannotated protein</fullName>
    </submittedName>
</protein>
<dbReference type="Pfam" id="PF24696">
    <property type="entry name" value="UGSC"/>
    <property type="match status" value="1"/>
</dbReference>
<organism evidence="6">
    <name type="scientific">freshwater metagenome</name>
    <dbReference type="NCBI Taxonomy" id="449393"/>
    <lineage>
        <taxon>unclassified sequences</taxon>
        <taxon>metagenomes</taxon>
        <taxon>ecological metagenomes</taxon>
    </lineage>
</organism>
<dbReference type="EMBL" id="CAEZXY010000008">
    <property type="protein sequence ID" value="CAB4697697.1"/>
    <property type="molecule type" value="Genomic_DNA"/>
</dbReference>
<dbReference type="EMBL" id="CAEZTY010000041">
    <property type="protein sequence ID" value="CAB4588151.1"/>
    <property type="molecule type" value="Genomic_DNA"/>
</dbReference>
<dbReference type="AlphaFoldDB" id="A0A6J6PGI7"/>
<dbReference type="EMBL" id="CAFBNJ010000020">
    <property type="protein sequence ID" value="CAB4946844.1"/>
    <property type="molecule type" value="Genomic_DNA"/>
</dbReference>
<dbReference type="EMBL" id="CAFBOK010000010">
    <property type="protein sequence ID" value="CAB4971888.1"/>
    <property type="molecule type" value="Genomic_DNA"/>
</dbReference>
<dbReference type="EMBL" id="CAEUNJ010000012">
    <property type="protein sequence ID" value="CAB4370774.1"/>
    <property type="molecule type" value="Genomic_DNA"/>
</dbReference>
<evidence type="ECO:0000313" key="3">
    <source>
        <dbReference type="EMBL" id="CAB4370774.1"/>
    </source>
</evidence>
<name>A0A6J6PGI7_9ZZZZ</name>
<dbReference type="EMBL" id="CAESAL010000021">
    <property type="protein sequence ID" value="CAB4338992.1"/>
    <property type="molecule type" value="Genomic_DNA"/>
</dbReference>
<evidence type="ECO:0000313" key="10">
    <source>
        <dbReference type="EMBL" id="CAB5074969.1"/>
    </source>
</evidence>
<dbReference type="InterPro" id="IPR057767">
    <property type="entry name" value="UGSC-like_dom"/>
</dbReference>
<evidence type="ECO:0000313" key="2">
    <source>
        <dbReference type="EMBL" id="CAB4338992.1"/>
    </source>
</evidence>
<dbReference type="EMBL" id="CAFBRD010000013">
    <property type="protein sequence ID" value="CAB5074969.1"/>
    <property type="molecule type" value="Genomic_DNA"/>
</dbReference>
<evidence type="ECO:0000313" key="4">
    <source>
        <dbReference type="EMBL" id="CAB4588151.1"/>
    </source>
</evidence>
<evidence type="ECO:0000313" key="8">
    <source>
        <dbReference type="EMBL" id="CAB4946844.1"/>
    </source>
</evidence>